<sequence length="228" mass="25237">MSFACLLERNTIHHKLPLQYISSMSRKSSRDSCNSFLITQTYAQSDVLAMTTIKIGPGRDTISAPNFIDMFRLAEKGDRKFDHRHVDLVTAEPRTKKITDYIRRSVKVFVRLREAVAESLKEAWYEAIKIGRIVLGVDKEHPYLVAVVVGGVVLAAVSPRVLQALSFGQLGPFAGEVFSRLLLLLLYLKIKSNAVPTQGSFAAGWQAPIGAAVPTGSLFCILQWLGMT</sequence>
<name>A0AAD8UFL8_GLOAC</name>
<gene>
    <name evidence="1" type="ORF">BDZ83DRAFT_634011</name>
</gene>
<dbReference type="EMBL" id="JAHMHS010000109">
    <property type="protein sequence ID" value="KAK1717337.1"/>
    <property type="molecule type" value="Genomic_DNA"/>
</dbReference>
<protein>
    <submittedName>
        <fullName evidence="1">Uncharacterized protein</fullName>
    </submittedName>
</protein>
<dbReference type="Proteomes" id="UP001244207">
    <property type="component" value="Unassembled WGS sequence"/>
</dbReference>
<dbReference type="GeneID" id="85392967"/>
<evidence type="ECO:0000313" key="2">
    <source>
        <dbReference type="Proteomes" id="UP001244207"/>
    </source>
</evidence>
<evidence type="ECO:0000313" key="1">
    <source>
        <dbReference type="EMBL" id="KAK1717337.1"/>
    </source>
</evidence>
<reference evidence="1" key="1">
    <citation type="submission" date="2021-12" db="EMBL/GenBank/DDBJ databases">
        <title>Comparative genomics, transcriptomics and evolutionary studies reveal genomic signatures of adaptation to plant cell wall in hemibiotrophic fungi.</title>
        <authorList>
            <consortium name="DOE Joint Genome Institute"/>
            <person name="Baroncelli R."/>
            <person name="Diaz J.F."/>
            <person name="Benocci T."/>
            <person name="Peng M."/>
            <person name="Battaglia E."/>
            <person name="Haridas S."/>
            <person name="Andreopoulos W."/>
            <person name="Labutti K."/>
            <person name="Pangilinan J."/>
            <person name="Floch G.L."/>
            <person name="Makela M.R."/>
            <person name="Henrissat B."/>
            <person name="Grigoriev I.V."/>
            <person name="Crouch J.A."/>
            <person name="De Vries R.P."/>
            <person name="Sukno S.A."/>
            <person name="Thon M.R."/>
        </authorList>
    </citation>
    <scope>NUCLEOTIDE SEQUENCE</scope>
    <source>
        <strain evidence="1">CBS 112980</strain>
    </source>
</reference>
<dbReference type="RefSeq" id="XP_060360824.1">
    <property type="nucleotide sequence ID" value="XM_060509068.1"/>
</dbReference>
<comment type="caution">
    <text evidence="1">The sequence shown here is derived from an EMBL/GenBank/DDBJ whole genome shotgun (WGS) entry which is preliminary data.</text>
</comment>
<proteinExistence type="predicted"/>
<dbReference type="AlphaFoldDB" id="A0AAD8UFL8"/>
<organism evidence="1 2">
    <name type="scientific">Glomerella acutata</name>
    <name type="common">Colletotrichum acutatum</name>
    <dbReference type="NCBI Taxonomy" id="27357"/>
    <lineage>
        <taxon>Eukaryota</taxon>
        <taxon>Fungi</taxon>
        <taxon>Dikarya</taxon>
        <taxon>Ascomycota</taxon>
        <taxon>Pezizomycotina</taxon>
        <taxon>Sordariomycetes</taxon>
        <taxon>Hypocreomycetidae</taxon>
        <taxon>Glomerellales</taxon>
        <taxon>Glomerellaceae</taxon>
        <taxon>Colletotrichum</taxon>
        <taxon>Colletotrichum acutatum species complex</taxon>
    </lineage>
</organism>
<keyword evidence="2" id="KW-1185">Reference proteome</keyword>
<accession>A0AAD8UFL8</accession>